<dbReference type="PROSITE" id="PS50995">
    <property type="entry name" value="HTH_MARR_2"/>
    <property type="match status" value="1"/>
</dbReference>
<dbReference type="InterPro" id="IPR036390">
    <property type="entry name" value="WH_DNA-bd_sf"/>
</dbReference>
<keyword evidence="2 5" id="KW-0238">DNA-binding</keyword>
<protein>
    <submittedName>
        <fullName evidence="5">DNA-binding MarR family transcriptional regulator</fullName>
    </submittedName>
</protein>
<dbReference type="GO" id="GO:0003700">
    <property type="term" value="F:DNA-binding transcription factor activity"/>
    <property type="evidence" value="ECO:0007669"/>
    <property type="project" value="InterPro"/>
</dbReference>
<accession>A0A7J9PDN8</accession>
<dbReference type="RefSeq" id="WP_181521987.1">
    <property type="nucleotide sequence ID" value="NZ_JACDUM010000003.1"/>
</dbReference>
<evidence type="ECO:0000256" key="3">
    <source>
        <dbReference type="ARBA" id="ARBA00023163"/>
    </source>
</evidence>
<sequence length="167" mass="19948">MNIIKNIDKMWDFMYIASMEYLYTEISQEELSELTLSDRDYIKIIYQLKNPKISEIAEKMGYTKTSVTMMVTKLEKKGYMKRIKSKTDKREISVQLTKKGLFLFRWKEQMYNETLKEIKEVLSDEELENLDILLEKIGKKIDERVSSKSIPYDANNLIIPTNLFKYR</sequence>
<name>A0A7J9PDN8_METMI</name>
<keyword evidence="3" id="KW-0804">Transcription</keyword>
<dbReference type="EMBL" id="JACDUM010000003">
    <property type="protein sequence ID" value="MBA2860820.1"/>
    <property type="molecule type" value="Genomic_DNA"/>
</dbReference>
<evidence type="ECO:0000313" key="5">
    <source>
        <dbReference type="EMBL" id="MBA2860820.1"/>
    </source>
</evidence>
<dbReference type="Proteomes" id="UP000568063">
    <property type="component" value="Unassembled WGS sequence"/>
</dbReference>
<dbReference type="InterPro" id="IPR036388">
    <property type="entry name" value="WH-like_DNA-bd_sf"/>
</dbReference>
<dbReference type="PANTHER" id="PTHR42756:SF1">
    <property type="entry name" value="TRANSCRIPTIONAL REPRESSOR OF EMRAB OPERON"/>
    <property type="match status" value="1"/>
</dbReference>
<dbReference type="Pfam" id="PF01047">
    <property type="entry name" value="MarR"/>
    <property type="match status" value="1"/>
</dbReference>
<dbReference type="PRINTS" id="PR00598">
    <property type="entry name" value="HTHMARR"/>
</dbReference>
<organism evidence="5 6">
    <name type="scientific">Methanococcus maripaludis</name>
    <name type="common">Methanococcus deltae</name>
    <dbReference type="NCBI Taxonomy" id="39152"/>
    <lineage>
        <taxon>Archaea</taxon>
        <taxon>Methanobacteriati</taxon>
        <taxon>Methanobacteriota</taxon>
        <taxon>Methanomada group</taxon>
        <taxon>Methanococci</taxon>
        <taxon>Methanococcales</taxon>
        <taxon>Methanococcaceae</taxon>
        <taxon>Methanococcus</taxon>
    </lineage>
</organism>
<dbReference type="SUPFAM" id="SSF46785">
    <property type="entry name" value="Winged helix' DNA-binding domain"/>
    <property type="match status" value="1"/>
</dbReference>
<proteinExistence type="predicted"/>
<reference evidence="5 6" key="1">
    <citation type="submission" date="2020-07" db="EMBL/GenBank/DDBJ databases">
        <title>Genomic Encyclopedia of Type Strains, Phase IV (KMG-V): Genome sequencing to study the core and pangenomes of soil and plant-associated prokaryotes.</title>
        <authorList>
            <person name="Whitman W."/>
        </authorList>
    </citation>
    <scope>NUCLEOTIDE SEQUENCE [LARGE SCALE GENOMIC DNA]</scope>
    <source>
        <strain evidence="5 6">C9</strain>
    </source>
</reference>
<evidence type="ECO:0000256" key="2">
    <source>
        <dbReference type="ARBA" id="ARBA00023125"/>
    </source>
</evidence>
<keyword evidence="1" id="KW-0805">Transcription regulation</keyword>
<dbReference type="SMART" id="SM00347">
    <property type="entry name" value="HTH_MARR"/>
    <property type="match status" value="1"/>
</dbReference>
<dbReference type="PANTHER" id="PTHR42756">
    <property type="entry name" value="TRANSCRIPTIONAL REGULATOR, MARR"/>
    <property type="match status" value="1"/>
</dbReference>
<dbReference type="GO" id="GO:0003677">
    <property type="term" value="F:DNA binding"/>
    <property type="evidence" value="ECO:0007669"/>
    <property type="project" value="UniProtKB-KW"/>
</dbReference>
<dbReference type="InterPro" id="IPR000835">
    <property type="entry name" value="HTH_MarR-typ"/>
</dbReference>
<dbReference type="AlphaFoldDB" id="A0A7J9PDN8"/>
<dbReference type="Gene3D" id="1.10.10.10">
    <property type="entry name" value="Winged helix-like DNA-binding domain superfamily/Winged helix DNA-binding domain"/>
    <property type="match status" value="1"/>
</dbReference>
<gene>
    <name evidence="5" type="ORF">HNP91_001651</name>
</gene>
<feature type="domain" description="HTH marR-type" evidence="4">
    <location>
        <begin position="1"/>
        <end position="139"/>
    </location>
</feature>
<comment type="caution">
    <text evidence="5">The sequence shown here is derived from an EMBL/GenBank/DDBJ whole genome shotgun (WGS) entry which is preliminary data.</text>
</comment>
<evidence type="ECO:0000259" key="4">
    <source>
        <dbReference type="PROSITE" id="PS50995"/>
    </source>
</evidence>
<evidence type="ECO:0000313" key="6">
    <source>
        <dbReference type="Proteomes" id="UP000568063"/>
    </source>
</evidence>
<evidence type="ECO:0000256" key="1">
    <source>
        <dbReference type="ARBA" id="ARBA00023015"/>
    </source>
</evidence>